<dbReference type="CDD" id="cd16148">
    <property type="entry name" value="sulfatase_like"/>
    <property type="match status" value="1"/>
</dbReference>
<dbReference type="InterPro" id="IPR000917">
    <property type="entry name" value="Sulfatase_N"/>
</dbReference>
<feature type="domain" description="Sulfatase N-terminal" evidence="1">
    <location>
        <begin position="144"/>
        <end position="428"/>
    </location>
</feature>
<dbReference type="Proteomes" id="UP000664417">
    <property type="component" value="Unassembled WGS sequence"/>
</dbReference>
<evidence type="ECO:0000313" key="3">
    <source>
        <dbReference type="Proteomes" id="UP000664417"/>
    </source>
</evidence>
<reference evidence="2" key="1">
    <citation type="submission" date="2021-03" db="EMBL/GenBank/DDBJ databases">
        <authorList>
            <person name="Wang G."/>
        </authorList>
    </citation>
    <scope>NUCLEOTIDE SEQUENCE</scope>
    <source>
        <strain evidence="2">KCTC 12899</strain>
    </source>
</reference>
<name>A0A8J7Q231_9BACT</name>
<dbReference type="AlphaFoldDB" id="A0A8J7Q231"/>
<dbReference type="PANTHER" id="PTHR43751">
    <property type="entry name" value="SULFATASE"/>
    <property type="match status" value="1"/>
</dbReference>
<dbReference type="InterPro" id="IPR017850">
    <property type="entry name" value="Alkaline_phosphatase_core_sf"/>
</dbReference>
<proteinExistence type="predicted"/>
<dbReference type="RefSeq" id="WP_207858892.1">
    <property type="nucleotide sequence ID" value="NZ_JAFREP010000008.1"/>
</dbReference>
<sequence>MLFPVSASNPHSFNAFFRAVFSACLLLFAMVGCQQQPGYTVSQVDGLSKRAGFTVLPARVAEKTFTLPVEAGRQAWLLVGNGSEEARTVSVTGAQPASVTLPPKQWQVVALQTERASLQMDWPAGELYFGDLYVLPEQAKDAHNILLISVDTLRADRFEAATMPGLTAFYEKGLRFERAYTTAPWTLPAHASMLTGYTPARHGVREPEQYLSRETTTLAERLQLQGYFTVGLTEGNYMAEVFGLAQGFHLYYEDPPFMMEQDPSRASRFQANLDRLDAVLAEHEDKAPMFVFLHTYEVHCPYLPHDGLSDPDNLGGTRWLLDNEFGDLTDEHLAHLIKLYDGEVAYTDRLLTPLVERLAAKGNWTIILTSDHGEEFGEHGGLLHADTLYEEVTRVPLALIGRGVTEKGRTNDPVSIVDIAPTILNLVGAPADEQSEGRDLLALPRATTRSLFAESYFFGPHVPAEDPRLTAVWKAHDKLIQKRNHGQFTAELYALNADPAEQKNLSEEDIKKRDALFLFLQDYLAGKAFKAGRLESLSEEQLEVMRSLGYTE</sequence>
<organism evidence="2 3">
    <name type="scientific">Acanthopleuribacter pedis</name>
    <dbReference type="NCBI Taxonomy" id="442870"/>
    <lineage>
        <taxon>Bacteria</taxon>
        <taxon>Pseudomonadati</taxon>
        <taxon>Acidobacteriota</taxon>
        <taxon>Holophagae</taxon>
        <taxon>Acanthopleuribacterales</taxon>
        <taxon>Acanthopleuribacteraceae</taxon>
        <taxon>Acanthopleuribacter</taxon>
    </lineage>
</organism>
<gene>
    <name evidence="2" type="ORF">J3U88_11435</name>
</gene>
<dbReference type="Gene3D" id="3.40.720.10">
    <property type="entry name" value="Alkaline Phosphatase, subunit A"/>
    <property type="match status" value="1"/>
</dbReference>
<dbReference type="EMBL" id="JAFREP010000008">
    <property type="protein sequence ID" value="MBO1319072.1"/>
    <property type="molecule type" value="Genomic_DNA"/>
</dbReference>
<dbReference type="SUPFAM" id="SSF53649">
    <property type="entry name" value="Alkaline phosphatase-like"/>
    <property type="match status" value="1"/>
</dbReference>
<keyword evidence="3" id="KW-1185">Reference proteome</keyword>
<evidence type="ECO:0000313" key="2">
    <source>
        <dbReference type="EMBL" id="MBO1319072.1"/>
    </source>
</evidence>
<protein>
    <submittedName>
        <fullName evidence="2">Sulfatase</fullName>
    </submittedName>
</protein>
<comment type="caution">
    <text evidence="2">The sequence shown here is derived from an EMBL/GenBank/DDBJ whole genome shotgun (WGS) entry which is preliminary data.</text>
</comment>
<evidence type="ECO:0000259" key="1">
    <source>
        <dbReference type="Pfam" id="PF00884"/>
    </source>
</evidence>
<dbReference type="Pfam" id="PF00884">
    <property type="entry name" value="Sulfatase"/>
    <property type="match status" value="1"/>
</dbReference>
<dbReference type="PANTHER" id="PTHR43751:SF3">
    <property type="entry name" value="SULFATASE N-TERMINAL DOMAIN-CONTAINING PROTEIN"/>
    <property type="match status" value="1"/>
</dbReference>
<dbReference type="InterPro" id="IPR052701">
    <property type="entry name" value="GAG_Ulvan_Degrading_Sulfatases"/>
</dbReference>
<accession>A0A8J7Q231</accession>